<dbReference type="Proteomes" id="UP000177629">
    <property type="component" value="Unassembled WGS sequence"/>
</dbReference>
<accession>A0A1G2PH58</accession>
<dbReference type="AlphaFoldDB" id="A0A1G2PH58"/>
<dbReference type="EMBL" id="MHSS01000015">
    <property type="protein sequence ID" value="OHA47686.1"/>
    <property type="molecule type" value="Genomic_DNA"/>
</dbReference>
<name>A0A1G2PH58_9BACT</name>
<comment type="caution">
    <text evidence="1">The sequence shown here is derived from an EMBL/GenBank/DDBJ whole genome shotgun (WGS) entry which is preliminary data.</text>
</comment>
<dbReference type="STRING" id="1802362.A2806_03670"/>
<reference evidence="1 2" key="1">
    <citation type="journal article" date="2016" name="Nat. Commun.">
        <title>Thousands of microbial genomes shed light on interconnected biogeochemical processes in an aquifer system.</title>
        <authorList>
            <person name="Anantharaman K."/>
            <person name="Brown C.T."/>
            <person name="Hug L.A."/>
            <person name="Sharon I."/>
            <person name="Castelle C.J."/>
            <person name="Probst A.J."/>
            <person name="Thomas B.C."/>
            <person name="Singh A."/>
            <person name="Wilkins M.J."/>
            <person name="Karaoz U."/>
            <person name="Brodie E.L."/>
            <person name="Williams K.H."/>
            <person name="Hubbard S.S."/>
            <person name="Banfield J.F."/>
        </authorList>
    </citation>
    <scope>NUCLEOTIDE SEQUENCE [LARGE SCALE GENOMIC DNA]</scope>
</reference>
<sequence>MGINRSKKRYVIGHLCLTLGAKTRCLALTRRQDPVGTLDKLFSWCKIGGTPENCSLALLVKDPKAIGVVAMEASLAILSLFVNQLRVRSEIEDGTGN</sequence>
<protein>
    <submittedName>
        <fullName evidence="1">Uncharacterized protein</fullName>
    </submittedName>
</protein>
<gene>
    <name evidence="1" type="ORF">A2806_03670</name>
</gene>
<evidence type="ECO:0000313" key="1">
    <source>
        <dbReference type="EMBL" id="OHA47686.1"/>
    </source>
</evidence>
<organism evidence="1 2">
    <name type="scientific">Candidatus Terrybacteria bacterium RIFCSPHIGHO2_01_FULL_48_17</name>
    <dbReference type="NCBI Taxonomy" id="1802362"/>
    <lineage>
        <taxon>Bacteria</taxon>
        <taxon>Candidatus Terryibacteriota</taxon>
    </lineage>
</organism>
<evidence type="ECO:0000313" key="2">
    <source>
        <dbReference type="Proteomes" id="UP000177629"/>
    </source>
</evidence>
<proteinExistence type="predicted"/>